<organism evidence="1 2">
    <name type="scientific">Ralstonia solanacearum (strain Po82)</name>
    <dbReference type="NCBI Taxonomy" id="1031711"/>
    <lineage>
        <taxon>Bacteria</taxon>
        <taxon>Pseudomonadati</taxon>
        <taxon>Pseudomonadota</taxon>
        <taxon>Betaproteobacteria</taxon>
        <taxon>Burkholderiales</taxon>
        <taxon>Burkholderiaceae</taxon>
        <taxon>Ralstonia</taxon>
        <taxon>Ralstonia solanacearum species complex</taxon>
    </lineage>
</organism>
<gene>
    <name evidence="1" type="ordered locus">RSPO_m00264</name>
</gene>
<evidence type="ECO:0000313" key="1">
    <source>
        <dbReference type="EMBL" id="AEG70905.1"/>
    </source>
</evidence>
<protein>
    <submittedName>
        <fullName evidence="1">Uncharacterized protein</fullName>
    </submittedName>
</protein>
<dbReference type="Proteomes" id="UP000007953">
    <property type="component" value="Plasmid megaplasmid"/>
</dbReference>
<geneLocation type="plasmid" evidence="2"/>
<sequence>MSARNHGCLGRNVGFGTIRHGNKGGRPGCVKRGPRPPSAAALLRLAGPEGGPASVAGLGRRSVLARAGMGADAGGCCVKHIARA</sequence>
<dbReference type="KEGG" id="rsn:RSPO_m00264"/>
<evidence type="ECO:0000313" key="2">
    <source>
        <dbReference type="Proteomes" id="UP000007953"/>
    </source>
</evidence>
<name>F6G7G9_RALS8</name>
<reference evidence="1 2" key="1">
    <citation type="journal article" date="2011" name="J. Bacteriol.">
        <title>Complete genome sequence of the plant pathogen Ralstonia solanacearum strain Po82.</title>
        <authorList>
            <person name="Xu J."/>
            <person name="Zheng H.J."/>
            <person name="Liu L."/>
            <person name="Pan Z.C."/>
            <person name="Prior P."/>
            <person name="Tang B."/>
            <person name="Xu J.S."/>
            <person name="Zhang H."/>
            <person name="Tian Q."/>
            <person name="Zhang L.Q."/>
            <person name="Feng J."/>
        </authorList>
    </citation>
    <scope>NUCLEOTIDE SEQUENCE [LARGE SCALE GENOMIC DNA]</scope>
    <source>
        <strain evidence="1 2">Po82</strain>
        <plasmid evidence="1">megaplasmid</plasmid>
    </source>
</reference>
<accession>F6G7G9</accession>
<dbReference type="EMBL" id="CP002820">
    <property type="protein sequence ID" value="AEG70905.1"/>
    <property type="molecule type" value="Genomic_DNA"/>
</dbReference>
<dbReference type="PATRIC" id="fig|1031711.3.peg.3527"/>
<dbReference type="HOGENOM" id="CLU_2525153_0_0_4"/>
<dbReference type="AlphaFoldDB" id="F6G7G9"/>
<proteinExistence type="predicted"/>
<keyword evidence="1" id="KW-0614">Plasmid</keyword>